<protein>
    <submittedName>
        <fullName evidence="4">Transcriptional repressor CcpN</fullName>
    </submittedName>
</protein>
<dbReference type="InterPro" id="IPR051462">
    <property type="entry name" value="CBS_domain-containing"/>
</dbReference>
<dbReference type="EMBL" id="CAJRAY010000002">
    <property type="protein sequence ID" value="CAG5076732.1"/>
    <property type="molecule type" value="Genomic_DNA"/>
</dbReference>
<name>A0ABN7RGE8_THEXY</name>
<dbReference type="InterPro" id="IPR036390">
    <property type="entry name" value="WH_DNA-bd_sf"/>
</dbReference>
<sequence>MLAIELTARQSEIVRLVELHAPITGEQLAGMLGVSRPTLRSDLALLVMLGLIDAKPKVGYFPGPARTARTASQGLAGCKVKDVMAVPVSVGEHSSVHDAVVALFTENVEELIVVDREQRFTGIVTAKDLLKVTVGGADASALPVSLVMTRVPNVVTVSPEDDAAEALRLMFAHELDCLPVVRERNGVREAAGRVTVRHIAGLLAGSLQPPAPHEGGRSW</sequence>
<keyword evidence="1" id="KW-0677">Repeat</keyword>
<evidence type="ECO:0000256" key="2">
    <source>
        <dbReference type="PROSITE-ProRule" id="PRU00703"/>
    </source>
</evidence>
<dbReference type="InterPro" id="IPR046342">
    <property type="entry name" value="CBS_dom_sf"/>
</dbReference>
<dbReference type="InterPro" id="IPR000644">
    <property type="entry name" value="CBS_dom"/>
</dbReference>
<dbReference type="PANTHER" id="PTHR48108">
    <property type="entry name" value="CBS DOMAIN-CONTAINING PROTEIN CBSX2, CHLOROPLASTIC"/>
    <property type="match status" value="1"/>
</dbReference>
<evidence type="ECO:0000313" key="4">
    <source>
        <dbReference type="EMBL" id="CAG5076732.1"/>
    </source>
</evidence>
<proteinExistence type="predicted"/>
<dbReference type="SUPFAM" id="SSF54631">
    <property type="entry name" value="CBS-domain pair"/>
    <property type="match status" value="1"/>
</dbReference>
<keyword evidence="2" id="KW-0129">CBS domain</keyword>
<feature type="domain" description="CBS" evidence="3">
    <location>
        <begin position="83"/>
        <end position="140"/>
    </location>
</feature>
<dbReference type="SMART" id="SM00116">
    <property type="entry name" value="CBS"/>
    <property type="match status" value="2"/>
</dbReference>
<dbReference type="Gene3D" id="3.10.580.10">
    <property type="entry name" value="CBS-domain"/>
    <property type="match status" value="1"/>
</dbReference>
<evidence type="ECO:0000256" key="1">
    <source>
        <dbReference type="ARBA" id="ARBA00022737"/>
    </source>
</evidence>
<dbReference type="Pfam" id="PF00571">
    <property type="entry name" value="CBS"/>
    <property type="match status" value="2"/>
</dbReference>
<dbReference type="PROSITE" id="PS51371">
    <property type="entry name" value="CBS"/>
    <property type="match status" value="2"/>
</dbReference>
<gene>
    <name evidence="4" type="primary">txxe 133-ccpN</name>
    <name evidence="4" type="ORF">TXXE_00910</name>
</gene>
<dbReference type="InterPro" id="IPR013196">
    <property type="entry name" value="HTH_11"/>
</dbReference>
<accession>A0ABN7RGE8</accession>
<feature type="domain" description="CBS" evidence="3">
    <location>
        <begin position="148"/>
        <end position="209"/>
    </location>
</feature>
<comment type="caution">
    <text evidence="4">The sequence shown here is derived from an EMBL/GenBank/DDBJ whole genome shotgun (WGS) entry which is preliminary data.</text>
</comment>
<dbReference type="SUPFAM" id="SSF46785">
    <property type="entry name" value="Winged helix' DNA-binding domain"/>
    <property type="match status" value="1"/>
</dbReference>
<evidence type="ECO:0000259" key="3">
    <source>
        <dbReference type="PROSITE" id="PS51371"/>
    </source>
</evidence>
<organism evidence="4 5">
    <name type="scientific">Thermobacillus xylanilyticus</name>
    <dbReference type="NCBI Taxonomy" id="76633"/>
    <lineage>
        <taxon>Bacteria</taxon>
        <taxon>Bacillati</taxon>
        <taxon>Bacillota</taxon>
        <taxon>Bacilli</taxon>
        <taxon>Bacillales</taxon>
        <taxon>Paenibacillaceae</taxon>
        <taxon>Thermobacillus</taxon>
    </lineage>
</organism>
<dbReference type="CDD" id="cd04617">
    <property type="entry name" value="CBS_pair_CcpN"/>
    <property type="match status" value="1"/>
</dbReference>
<dbReference type="InterPro" id="IPR036388">
    <property type="entry name" value="WH-like_DNA-bd_sf"/>
</dbReference>
<dbReference type="Gene3D" id="1.10.10.10">
    <property type="entry name" value="Winged helix-like DNA-binding domain superfamily/Winged helix DNA-binding domain"/>
    <property type="match status" value="1"/>
</dbReference>
<evidence type="ECO:0000313" key="5">
    <source>
        <dbReference type="Proteomes" id="UP000681526"/>
    </source>
</evidence>
<keyword evidence="5" id="KW-1185">Reference proteome</keyword>
<dbReference type="PANTHER" id="PTHR48108:SF32">
    <property type="entry name" value="TRANSCRIPTIONAL REPRESSOR CCPN"/>
    <property type="match status" value="1"/>
</dbReference>
<dbReference type="Proteomes" id="UP000681526">
    <property type="component" value="Unassembled WGS sequence"/>
</dbReference>
<dbReference type="Pfam" id="PF08279">
    <property type="entry name" value="HTH_11"/>
    <property type="match status" value="1"/>
</dbReference>
<reference evidence="4 5" key="1">
    <citation type="submission" date="2021-04" db="EMBL/GenBank/DDBJ databases">
        <authorList>
            <person name="Rakotoarivonina H."/>
        </authorList>
    </citation>
    <scope>NUCLEOTIDE SEQUENCE [LARGE SCALE GENOMIC DNA]</scope>
    <source>
        <strain evidence="4 5">XE</strain>
    </source>
</reference>